<reference evidence="1 2" key="1">
    <citation type="submission" date="2019-07" db="EMBL/GenBank/DDBJ databases">
        <authorList>
            <person name="Kim J."/>
        </authorList>
    </citation>
    <scope>NUCLEOTIDE SEQUENCE [LARGE SCALE GENOMIC DNA]</scope>
    <source>
        <strain evidence="1 2">JC52</strain>
    </source>
</reference>
<protein>
    <submittedName>
        <fullName evidence="1">Phytanoyl-CoA dioxygenase family protein</fullName>
    </submittedName>
</protein>
<dbReference type="EMBL" id="VNJI01000005">
    <property type="protein sequence ID" value="TVY10942.1"/>
    <property type="molecule type" value="Genomic_DNA"/>
</dbReference>
<keyword evidence="1" id="KW-0560">Oxidoreductase</keyword>
<dbReference type="OrthoDB" id="9814777at2"/>
<dbReference type="Proteomes" id="UP000317036">
    <property type="component" value="Unassembled WGS sequence"/>
</dbReference>
<dbReference type="Pfam" id="PF05721">
    <property type="entry name" value="PhyH"/>
    <property type="match status" value="1"/>
</dbReference>
<gene>
    <name evidence="1" type="ORF">FPZ49_05545</name>
</gene>
<proteinExistence type="predicted"/>
<keyword evidence="2" id="KW-1185">Reference proteome</keyword>
<keyword evidence="1" id="KW-0223">Dioxygenase</keyword>
<dbReference type="Gene3D" id="2.60.120.620">
    <property type="entry name" value="q2cbj1_9rhob like domain"/>
    <property type="match status" value="1"/>
</dbReference>
<accession>A0A559KFN2</accession>
<dbReference type="InterPro" id="IPR008775">
    <property type="entry name" value="Phytyl_CoA_dOase-like"/>
</dbReference>
<evidence type="ECO:0000313" key="1">
    <source>
        <dbReference type="EMBL" id="TVY10942.1"/>
    </source>
</evidence>
<sequence>MRSGSMITKGSAFSIEQYREEGYSGPVQGLTLQEADMYYNKFFEVVGQDKFEPGATKHNMSAWHQRHRWAYELATNPSIVNVMQQILGENVILWAMHFWYKEPNNNKYIPWHQDINYWPMEPAINATAWVSLGWSIRENGCLRVIPGSHRSVVKHVASGDQQSAFEEGLPAELIDESKIVDLEMSPGQIAFFNEATFHGSEINSSNIPRVAFSVRYTTPEVQFKMDEWGGDTTRIRTYLVCGEDTLKRNEAIVGTVPAE</sequence>
<dbReference type="GO" id="GO:0005506">
    <property type="term" value="F:iron ion binding"/>
    <property type="evidence" value="ECO:0007669"/>
    <property type="project" value="UniProtKB-ARBA"/>
</dbReference>
<comment type="caution">
    <text evidence="1">The sequence shown here is derived from an EMBL/GenBank/DDBJ whole genome shotgun (WGS) entry which is preliminary data.</text>
</comment>
<name>A0A559KFN2_9BACL</name>
<dbReference type="PANTHER" id="PTHR20883">
    <property type="entry name" value="PHYTANOYL-COA DIOXYGENASE DOMAIN CONTAINING 1"/>
    <property type="match status" value="1"/>
</dbReference>
<dbReference type="AlphaFoldDB" id="A0A559KFN2"/>
<evidence type="ECO:0000313" key="2">
    <source>
        <dbReference type="Proteomes" id="UP000317036"/>
    </source>
</evidence>
<dbReference type="GO" id="GO:0016706">
    <property type="term" value="F:2-oxoglutarate-dependent dioxygenase activity"/>
    <property type="evidence" value="ECO:0007669"/>
    <property type="project" value="UniProtKB-ARBA"/>
</dbReference>
<dbReference type="SUPFAM" id="SSF51197">
    <property type="entry name" value="Clavaminate synthase-like"/>
    <property type="match status" value="1"/>
</dbReference>
<organism evidence="1 2">
    <name type="scientific">Paenibacillus cremeus</name>
    <dbReference type="NCBI Taxonomy" id="2163881"/>
    <lineage>
        <taxon>Bacteria</taxon>
        <taxon>Bacillati</taxon>
        <taxon>Bacillota</taxon>
        <taxon>Bacilli</taxon>
        <taxon>Bacillales</taxon>
        <taxon>Paenibacillaceae</taxon>
        <taxon>Paenibacillus</taxon>
    </lineage>
</organism>
<dbReference type="PANTHER" id="PTHR20883:SF48">
    <property type="entry name" value="ECTOINE DIOXYGENASE"/>
    <property type="match status" value="1"/>
</dbReference>